<dbReference type="EMBL" id="UFQT01000835">
    <property type="protein sequence ID" value="SSX27509.1"/>
    <property type="molecule type" value="Genomic_DNA"/>
</dbReference>
<dbReference type="CDD" id="cd01214">
    <property type="entry name" value="PTB_FAM43A"/>
    <property type="match status" value="1"/>
</dbReference>
<dbReference type="Pfam" id="PF14719">
    <property type="entry name" value="PID_2"/>
    <property type="match status" value="1"/>
</dbReference>
<feature type="region of interest" description="Disordered" evidence="1">
    <location>
        <begin position="147"/>
        <end position="184"/>
    </location>
</feature>
<organism evidence="3">
    <name type="scientific">Culicoides sonorensis</name>
    <name type="common">Biting midge</name>
    <dbReference type="NCBI Taxonomy" id="179676"/>
    <lineage>
        <taxon>Eukaryota</taxon>
        <taxon>Metazoa</taxon>
        <taxon>Ecdysozoa</taxon>
        <taxon>Arthropoda</taxon>
        <taxon>Hexapoda</taxon>
        <taxon>Insecta</taxon>
        <taxon>Pterygota</taxon>
        <taxon>Neoptera</taxon>
        <taxon>Endopterygota</taxon>
        <taxon>Diptera</taxon>
        <taxon>Nematocera</taxon>
        <taxon>Chironomoidea</taxon>
        <taxon>Ceratopogonidae</taxon>
        <taxon>Ceratopogoninae</taxon>
        <taxon>Culicoides</taxon>
        <taxon>Monoculicoides</taxon>
    </lineage>
</organism>
<feature type="region of interest" description="Disordered" evidence="1">
    <location>
        <begin position="1"/>
        <end position="24"/>
    </location>
</feature>
<dbReference type="SUPFAM" id="SSF50729">
    <property type="entry name" value="PH domain-like"/>
    <property type="match status" value="1"/>
</dbReference>
<evidence type="ECO:0000259" key="2">
    <source>
        <dbReference type="PROSITE" id="PS01179"/>
    </source>
</evidence>
<dbReference type="PANTHER" id="PTHR11232">
    <property type="entry name" value="PHOSPHOTYROSINE INTERACTION DOMAIN-CONTAINING FAMILY MEMBER"/>
    <property type="match status" value="1"/>
</dbReference>
<feature type="compositionally biased region" description="Polar residues" evidence="1">
    <location>
        <begin position="668"/>
        <end position="683"/>
    </location>
</feature>
<dbReference type="InterPro" id="IPR006020">
    <property type="entry name" value="PTB/PI_dom"/>
</dbReference>
<evidence type="ECO:0000313" key="3">
    <source>
        <dbReference type="EMBL" id="SSX27509.1"/>
    </source>
</evidence>
<dbReference type="VEuPathDB" id="VectorBase:CSON014594"/>
<name>A0A336MF04_CULSO</name>
<dbReference type="SMART" id="SM00462">
    <property type="entry name" value="PTB"/>
    <property type="match status" value="1"/>
</dbReference>
<dbReference type="AlphaFoldDB" id="A0A336MF04"/>
<reference evidence="3" key="1">
    <citation type="submission" date="2018-07" db="EMBL/GenBank/DDBJ databases">
        <authorList>
            <person name="Quirk P.G."/>
            <person name="Krulwich T.A."/>
        </authorList>
    </citation>
    <scope>NUCLEOTIDE SEQUENCE</scope>
</reference>
<feature type="compositionally biased region" description="Basic and acidic residues" evidence="1">
    <location>
        <begin position="159"/>
        <end position="173"/>
    </location>
</feature>
<feature type="domain" description="PID" evidence="2">
    <location>
        <begin position="228"/>
        <end position="375"/>
    </location>
</feature>
<protein>
    <submittedName>
        <fullName evidence="3">CSON014594 protein</fullName>
    </submittedName>
</protein>
<dbReference type="InterPro" id="IPR033930">
    <property type="entry name" value="FAM43A/B_PTB"/>
</dbReference>
<dbReference type="Gene3D" id="2.30.29.30">
    <property type="entry name" value="Pleckstrin-homology domain (PH domain)/Phosphotyrosine-binding domain (PTB)"/>
    <property type="match status" value="1"/>
</dbReference>
<sequence length="819" mass="93481">MELEDETLNENKLPGSNENDVDEPDYILTSKNEKEKNCFVCKQEKFNNNNIKFDSSEKEKNNKKHSSSIFKLKPKKLNESELKVCVKNNFHTLDRLHLFKFYHRKQSDPSCDRLSVKSKPKFSKSITIAKLFGNNYNPSNSVIDSKNKDIITAKPPPYKSEKFNKADSEKVSQNEDTQSLSGSSLFSSEINASQHHHHMKPFKTISRSFGKLLRRNYSSVDISVPDPEYKVSYLGNVLTGWARGDNCMEKPISTLWRNYTQNNKPDVLMRLRVTPSGLKASTRQHGLTEYWAHRITFCSAPKNYPRVFCWIYRHEGRKLKHELRCHAVICSKESIANDICNVLKENLAIALQEFKREKVNRQNARLSLANSVYENPTMPRRKIMLSVGGTNYRPPLERSKSAPKLMAIEEAITEEEEQETQEDAVKRKDLEQMKNCCKESSLFPSTTLGRRKCRRGHSIRRSRLRNSISRRHKSHDTLETSHKIDNKIKIEKANASHNSDIVKSLETQINLLEESRSSEEDFEKFLAKQNYESSEILSGEFLAYLNSKLNQSTNSLHNIDKSEGNVSSLKNTLSLDNLDNYKDENECDKDESNKYFNQSDILDLLHEIPVFKDDLNNDFNSCHHDMDQQLSDILLNTHINDTSSEPPSIVCISKKNCGVNLDSDEGSISSGCETSSTMTTATNDEPRKPCSVLDRIRNFEQLSENPTKQSIIGARRRHDSASSSLPNTDNMSNVFVRSVTIPAPGTKPNYALPVTHKLNNHIHHRNNHLTSNTGTTITSNNLVCNLESIDSDSELSDESGYVEYQENNNLNKKKTVVVV</sequence>
<dbReference type="PANTHER" id="PTHR11232:SF2">
    <property type="entry name" value="FI05246P"/>
    <property type="match status" value="1"/>
</dbReference>
<gene>
    <name evidence="3" type="primary">CSON014594</name>
</gene>
<feature type="region of interest" description="Disordered" evidence="1">
    <location>
        <begin position="668"/>
        <end position="689"/>
    </location>
</feature>
<accession>A0A336MF04</accession>
<dbReference type="InterPro" id="IPR011993">
    <property type="entry name" value="PH-like_dom_sf"/>
</dbReference>
<dbReference type="PROSITE" id="PS01179">
    <property type="entry name" value="PID"/>
    <property type="match status" value="1"/>
</dbReference>
<evidence type="ECO:0000256" key="1">
    <source>
        <dbReference type="SAM" id="MobiDB-lite"/>
    </source>
</evidence>
<dbReference type="InterPro" id="IPR051133">
    <property type="entry name" value="Adapter_Engulfment-Domain"/>
</dbReference>
<proteinExistence type="predicted"/>
<dbReference type="OMA" id="FRCHAVI"/>